<dbReference type="InterPro" id="IPR058625">
    <property type="entry name" value="MdtA-like_BSH"/>
</dbReference>
<evidence type="ECO:0000256" key="2">
    <source>
        <dbReference type="ARBA" id="ARBA00009477"/>
    </source>
</evidence>
<dbReference type="GO" id="GO:0005886">
    <property type="term" value="C:plasma membrane"/>
    <property type="evidence" value="ECO:0007669"/>
    <property type="project" value="TreeGrafter"/>
</dbReference>
<name>K0Q2K7_9HYPH</name>
<comment type="caution">
    <text evidence="7">The sequence shown here is derived from an EMBL/GenBank/DDBJ whole genome shotgun (WGS) entry which is preliminary data.</text>
</comment>
<dbReference type="Gene3D" id="2.40.50.100">
    <property type="match status" value="1"/>
</dbReference>
<gene>
    <name evidence="7" type="primary">bepF</name>
    <name evidence="7" type="ORF">BN77_3780</name>
</gene>
<dbReference type="Pfam" id="PF25944">
    <property type="entry name" value="Beta-barrel_RND"/>
    <property type="match status" value="1"/>
</dbReference>
<dbReference type="InterPro" id="IPR058624">
    <property type="entry name" value="MdtA-like_HH"/>
</dbReference>
<dbReference type="InterPro" id="IPR006143">
    <property type="entry name" value="RND_pump_MFP"/>
</dbReference>
<feature type="domain" description="Multidrug resistance protein MdtA-like alpha-helical hairpin" evidence="3">
    <location>
        <begin position="102"/>
        <end position="169"/>
    </location>
</feature>
<comment type="subcellular location">
    <subcellularLocation>
        <location evidence="1">Cell envelope</location>
    </subcellularLocation>
</comment>
<dbReference type="GO" id="GO:0046677">
    <property type="term" value="P:response to antibiotic"/>
    <property type="evidence" value="ECO:0007669"/>
    <property type="project" value="TreeGrafter"/>
</dbReference>
<evidence type="ECO:0000256" key="1">
    <source>
        <dbReference type="ARBA" id="ARBA00004196"/>
    </source>
</evidence>
<dbReference type="eggNOG" id="COG0845">
    <property type="taxonomic scope" value="Bacteria"/>
</dbReference>
<evidence type="ECO:0000313" key="8">
    <source>
        <dbReference type="Proteomes" id="UP000009319"/>
    </source>
</evidence>
<dbReference type="NCBIfam" id="TIGR01730">
    <property type="entry name" value="RND_mfp"/>
    <property type="match status" value="1"/>
</dbReference>
<dbReference type="Pfam" id="PF25917">
    <property type="entry name" value="BSH_RND"/>
    <property type="match status" value="1"/>
</dbReference>
<dbReference type="InterPro" id="IPR058627">
    <property type="entry name" value="MdtA-like_C"/>
</dbReference>
<dbReference type="RefSeq" id="WP_007534342.1">
    <property type="nucleotide sequence ID" value="NZ_HF536772.1"/>
</dbReference>
<sequence>MRKLLSLSLIVSALWLNGSGSESLAQQPGAPLPAVAVAAVLQKEITPSDTYTGRVEAVDTVQIRARVEGFIEKRLFDDGADVKAGDLLVVLEKAPYEAQIGEIKGQITAAEGALRLAEIDVNRQRQLVEKQAAAQERQDVAEANHKQSFGQLQRLQASLIRAELNLSYTDIKAPIDGRIGRFAYSVGDYVTPSSDRLADIVKQDPIYVTFPVSTRVLLEVRKRAEAQGRDLAAVAIKLRLPDGSIYSETGRPNFLDVQADRTTDTVTVRAVFPNPRRILVDKELVGVIVEQVKPEQALLIPQAAVVIDQAGPYVLIVDKNNKVEQRRIRPGSQEGSDVAVTEGLKENEQVIIEGLQKVRPGQQVQVVASSAPAAEVAQ</sequence>
<dbReference type="EMBL" id="CANI01000026">
    <property type="protein sequence ID" value="CCM76749.1"/>
    <property type="molecule type" value="Genomic_DNA"/>
</dbReference>
<dbReference type="GO" id="GO:0030313">
    <property type="term" value="C:cell envelope"/>
    <property type="evidence" value="ECO:0007669"/>
    <property type="project" value="UniProtKB-SubCell"/>
</dbReference>
<dbReference type="GO" id="GO:0022857">
    <property type="term" value="F:transmembrane transporter activity"/>
    <property type="evidence" value="ECO:0007669"/>
    <property type="project" value="InterPro"/>
</dbReference>
<dbReference type="Gene3D" id="1.10.287.470">
    <property type="entry name" value="Helix hairpin bin"/>
    <property type="match status" value="1"/>
</dbReference>
<feature type="domain" description="Multidrug resistance protein MdtA-like C-terminal permuted SH3" evidence="6">
    <location>
        <begin position="296"/>
        <end position="357"/>
    </location>
</feature>
<feature type="domain" description="Multidrug resistance protein MdtA-like beta-barrel" evidence="5">
    <location>
        <begin position="205"/>
        <end position="288"/>
    </location>
</feature>
<dbReference type="PANTHER" id="PTHR30158">
    <property type="entry name" value="ACRA/E-RELATED COMPONENT OF DRUG EFFLUX TRANSPORTER"/>
    <property type="match status" value="1"/>
</dbReference>
<dbReference type="PANTHER" id="PTHR30158:SF3">
    <property type="entry name" value="MULTIDRUG EFFLUX PUMP SUBUNIT ACRA-RELATED"/>
    <property type="match status" value="1"/>
</dbReference>
<dbReference type="SUPFAM" id="SSF111369">
    <property type="entry name" value="HlyD-like secretion proteins"/>
    <property type="match status" value="1"/>
</dbReference>
<evidence type="ECO:0000259" key="6">
    <source>
        <dbReference type="Pfam" id="PF25967"/>
    </source>
</evidence>
<evidence type="ECO:0000313" key="7">
    <source>
        <dbReference type="EMBL" id="CCM76749.1"/>
    </source>
</evidence>
<evidence type="ECO:0000259" key="3">
    <source>
        <dbReference type="Pfam" id="PF25876"/>
    </source>
</evidence>
<reference evidence="7 8" key="1">
    <citation type="journal article" date="2013" name="Genome Announc.">
        <title>Draft Genome Sequence of Rhizobium mesoamericanum STM3625, a Nitrogen-Fixing Symbiont of Mimosa pudica Isolated in French Guiana (South America).</title>
        <authorList>
            <person name="Moulin L."/>
            <person name="Mornico D."/>
            <person name="Melkonian R."/>
            <person name="Klonowska A."/>
        </authorList>
    </citation>
    <scope>NUCLEOTIDE SEQUENCE [LARGE SCALE GENOMIC DNA]</scope>
    <source>
        <strain evidence="7 8">STM3625</strain>
    </source>
</reference>
<dbReference type="InterPro" id="IPR058626">
    <property type="entry name" value="MdtA-like_b-barrel"/>
</dbReference>
<organism evidence="7 8">
    <name type="scientific">Rhizobium mesoamericanum STM3625</name>
    <dbReference type="NCBI Taxonomy" id="1211777"/>
    <lineage>
        <taxon>Bacteria</taxon>
        <taxon>Pseudomonadati</taxon>
        <taxon>Pseudomonadota</taxon>
        <taxon>Alphaproteobacteria</taxon>
        <taxon>Hyphomicrobiales</taxon>
        <taxon>Rhizobiaceae</taxon>
        <taxon>Rhizobium/Agrobacterium group</taxon>
        <taxon>Rhizobium</taxon>
    </lineage>
</organism>
<accession>K0Q2K7</accession>
<dbReference type="Pfam" id="PF25967">
    <property type="entry name" value="RND-MFP_C"/>
    <property type="match status" value="1"/>
</dbReference>
<dbReference type="HOGENOM" id="CLU_018816_2_1_5"/>
<dbReference type="STRING" id="1211777.BN77_3780"/>
<dbReference type="Proteomes" id="UP000009319">
    <property type="component" value="Unassembled WGS sequence"/>
</dbReference>
<dbReference type="Gene3D" id="2.40.30.170">
    <property type="match status" value="1"/>
</dbReference>
<dbReference type="AlphaFoldDB" id="K0Q2K7"/>
<evidence type="ECO:0000259" key="5">
    <source>
        <dbReference type="Pfam" id="PF25944"/>
    </source>
</evidence>
<proteinExistence type="inferred from homology"/>
<evidence type="ECO:0000259" key="4">
    <source>
        <dbReference type="Pfam" id="PF25917"/>
    </source>
</evidence>
<comment type="similarity">
    <text evidence="2">Belongs to the membrane fusion protein (MFP) (TC 8.A.1) family.</text>
</comment>
<feature type="domain" description="Multidrug resistance protein MdtA-like barrel-sandwich hybrid" evidence="4">
    <location>
        <begin position="60"/>
        <end position="193"/>
    </location>
</feature>
<protein>
    <submittedName>
        <fullName evidence="7">Efflux pump periplasmic linker bepF</fullName>
    </submittedName>
</protein>
<keyword evidence="8" id="KW-1185">Reference proteome</keyword>
<dbReference type="Pfam" id="PF25876">
    <property type="entry name" value="HH_MFP_RND"/>
    <property type="match status" value="1"/>
</dbReference>
<dbReference type="Gene3D" id="2.40.420.20">
    <property type="match status" value="1"/>
</dbReference>